<reference evidence="1" key="1">
    <citation type="submission" date="2020-05" db="EMBL/GenBank/DDBJ databases">
        <title>Large-scale comparative analyses of tick genomes elucidate their genetic diversity and vector capacities.</title>
        <authorList>
            <person name="Jia N."/>
            <person name="Wang J."/>
            <person name="Shi W."/>
            <person name="Du L."/>
            <person name="Sun Y."/>
            <person name="Zhan W."/>
            <person name="Jiang J."/>
            <person name="Wang Q."/>
            <person name="Zhang B."/>
            <person name="Ji P."/>
            <person name="Sakyi L.B."/>
            <person name="Cui X."/>
            <person name="Yuan T."/>
            <person name="Jiang B."/>
            <person name="Yang W."/>
            <person name="Lam T.T.-Y."/>
            <person name="Chang Q."/>
            <person name="Ding S."/>
            <person name="Wang X."/>
            <person name="Zhu J."/>
            <person name="Ruan X."/>
            <person name="Zhao L."/>
            <person name="Wei J."/>
            <person name="Que T."/>
            <person name="Du C."/>
            <person name="Cheng J."/>
            <person name="Dai P."/>
            <person name="Han X."/>
            <person name="Huang E."/>
            <person name="Gao Y."/>
            <person name="Liu J."/>
            <person name="Shao H."/>
            <person name="Ye R."/>
            <person name="Li L."/>
            <person name="Wei W."/>
            <person name="Wang X."/>
            <person name="Wang C."/>
            <person name="Yang T."/>
            <person name="Huo Q."/>
            <person name="Li W."/>
            <person name="Guo W."/>
            <person name="Chen H."/>
            <person name="Zhou L."/>
            <person name="Ni X."/>
            <person name="Tian J."/>
            <person name="Zhou Y."/>
            <person name="Sheng Y."/>
            <person name="Liu T."/>
            <person name="Pan Y."/>
            <person name="Xia L."/>
            <person name="Li J."/>
            <person name="Zhao F."/>
            <person name="Cao W."/>
        </authorList>
    </citation>
    <scope>NUCLEOTIDE SEQUENCE</scope>
    <source>
        <strain evidence="1">Hyas-2018</strain>
    </source>
</reference>
<protein>
    <submittedName>
        <fullName evidence="1">Uncharacterized protein</fullName>
    </submittedName>
</protein>
<dbReference type="Proteomes" id="UP000821845">
    <property type="component" value="Chromosome 1"/>
</dbReference>
<comment type="caution">
    <text evidence="1">The sequence shown here is derived from an EMBL/GenBank/DDBJ whole genome shotgun (WGS) entry which is preliminary data.</text>
</comment>
<keyword evidence="2" id="KW-1185">Reference proteome</keyword>
<dbReference type="EMBL" id="CM023481">
    <property type="protein sequence ID" value="KAH6945720.1"/>
    <property type="molecule type" value="Genomic_DNA"/>
</dbReference>
<sequence>MECGKAYCIDMLGAIHLLAYSWQQVESTTVQNCFTRAKFMVRENTGESEECAADCDSLLTEVLERQGSAEALHFESFRDLDSDVATSPDLTDSEIVAAVVPREVEDDENADDDGDDVEADPDPSPSLTAVADAVAVMRAFAEKKGLMARSARAPLEKPNESFGSSFFLFPRFAATVDMTSEAQEDPPQAPEVLAIQEMLPKNANIVVKPWINFEGLTEDSYAGHRTRLFRKADGKLLFFMSVKETPFQRCTNTSCVML</sequence>
<gene>
    <name evidence="1" type="ORF">HPB50_009703</name>
</gene>
<proteinExistence type="predicted"/>
<evidence type="ECO:0000313" key="2">
    <source>
        <dbReference type="Proteomes" id="UP000821845"/>
    </source>
</evidence>
<evidence type="ECO:0000313" key="1">
    <source>
        <dbReference type="EMBL" id="KAH6945720.1"/>
    </source>
</evidence>
<organism evidence="1 2">
    <name type="scientific">Hyalomma asiaticum</name>
    <name type="common">Tick</name>
    <dbReference type="NCBI Taxonomy" id="266040"/>
    <lineage>
        <taxon>Eukaryota</taxon>
        <taxon>Metazoa</taxon>
        <taxon>Ecdysozoa</taxon>
        <taxon>Arthropoda</taxon>
        <taxon>Chelicerata</taxon>
        <taxon>Arachnida</taxon>
        <taxon>Acari</taxon>
        <taxon>Parasitiformes</taxon>
        <taxon>Ixodida</taxon>
        <taxon>Ixodoidea</taxon>
        <taxon>Ixodidae</taxon>
        <taxon>Hyalomminae</taxon>
        <taxon>Hyalomma</taxon>
    </lineage>
</organism>
<name>A0ACB7TFX9_HYAAI</name>
<accession>A0ACB7TFX9</accession>